<protein>
    <submittedName>
        <fullName evidence="2">Uncharacterized protein</fullName>
    </submittedName>
</protein>
<keyword evidence="3" id="KW-1185">Reference proteome</keyword>
<evidence type="ECO:0000313" key="3">
    <source>
        <dbReference type="Proteomes" id="UP000828251"/>
    </source>
</evidence>
<reference evidence="2 3" key="1">
    <citation type="journal article" date="2021" name="Plant Biotechnol. J.">
        <title>Multi-omics assisted identification of the key and species-specific regulatory components of drought-tolerant mechanisms in Gossypium stocksii.</title>
        <authorList>
            <person name="Yu D."/>
            <person name="Ke L."/>
            <person name="Zhang D."/>
            <person name="Wu Y."/>
            <person name="Sun Y."/>
            <person name="Mei J."/>
            <person name="Sun J."/>
            <person name="Sun Y."/>
        </authorList>
    </citation>
    <scope>NUCLEOTIDE SEQUENCE [LARGE SCALE GENOMIC DNA]</scope>
    <source>
        <strain evidence="3">cv. E1</strain>
        <tissue evidence="2">Leaf</tissue>
    </source>
</reference>
<accession>A0A9D3W895</accession>
<dbReference type="AlphaFoldDB" id="A0A9D3W895"/>
<organism evidence="2 3">
    <name type="scientific">Gossypium stocksii</name>
    <dbReference type="NCBI Taxonomy" id="47602"/>
    <lineage>
        <taxon>Eukaryota</taxon>
        <taxon>Viridiplantae</taxon>
        <taxon>Streptophyta</taxon>
        <taxon>Embryophyta</taxon>
        <taxon>Tracheophyta</taxon>
        <taxon>Spermatophyta</taxon>
        <taxon>Magnoliopsida</taxon>
        <taxon>eudicotyledons</taxon>
        <taxon>Gunneridae</taxon>
        <taxon>Pentapetalae</taxon>
        <taxon>rosids</taxon>
        <taxon>malvids</taxon>
        <taxon>Malvales</taxon>
        <taxon>Malvaceae</taxon>
        <taxon>Malvoideae</taxon>
        <taxon>Gossypium</taxon>
    </lineage>
</organism>
<name>A0A9D3W895_9ROSI</name>
<comment type="caution">
    <text evidence="2">The sequence shown here is derived from an EMBL/GenBank/DDBJ whole genome shotgun (WGS) entry which is preliminary data.</text>
</comment>
<dbReference type="OrthoDB" id="10571089at2759"/>
<feature type="region of interest" description="Disordered" evidence="1">
    <location>
        <begin position="169"/>
        <end position="214"/>
    </location>
</feature>
<gene>
    <name evidence="2" type="ORF">J1N35_008135</name>
</gene>
<dbReference type="Proteomes" id="UP000828251">
    <property type="component" value="Unassembled WGS sequence"/>
</dbReference>
<proteinExistence type="predicted"/>
<evidence type="ECO:0000256" key="1">
    <source>
        <dbReference type="SAM" id="MobiDB-lite"/>
    </source>
</evidence>
<feature type="compositionally biased region" description="Basic and acidic residues" evidence="1">
    <location>
        <begin position="187"/>
        <end position="214"/>
    </location>
</feature>
<sequence length="214" mass="23719">MEFAINNTIQTREPGTRIKRKARKSFQGRITRLQCRFLTSVDSYKYELFDVISETYLETVISLHILNKIVVIELYVEFTSANRSGPSSITVTANTGTKAKVESPIIEFCGGFSGLFQSKYYGVPETSMGRHSSVSGIDLNFKGQYLSRYQLEYSVGHLGNKRTNDLLLSTGADKGTSNTMLEGDNEGTNKEGDASEEKGTIDANKGKESELEPI</sequence>
<dbReference type="EMBL" id="JAIQCV010000003">
    <property type="protein sequence ID" value="KAH1114757.1"/>
    <property type="molecule type" value="Genomic_DNA"/>
</dbReference>
<evidence type="ECO:0000313" key="2">
    <source>
        <dbReference type="EMBL" id="KAH1114757.1"/>
    </source>
</evidence>